<protein>
    <recommendedName>
        <fullName evidence="2">DUF7702 domain-containing protein</fullName>
    </recommendedName>
</protein>
<evidence type="ECO:0000256" key="1">
    <source>
        <dbReference type="SAM" id="Phobius"/>
    </source>
</evidence>
<dbReference type="InterPro" id="IPR056119">
    <property type="entry name" value="DUF7702"/>
</dbReference>
<keyword evidence="1" id="KW-0472">Membrane</keyword>
<dbReference type="OrthoDB" id="2560628at2759"/>
<evidence type="ECO:0000313" key="4">
    <source>
        <dbReference type="Proteomes" id="UP000559256"/>
    </source>
</evidence>
<feature type="transmembrane region" description="Helical" evidence="1">
    <location>
        <begin position="150"/>
        <end position="168"/>
    </location>
</feature>
<sequence length="262" mass="28910">MPLDTRGDIAAAQLAFYVPILAISFFYTARYAFEKDAGFFFLFLFALVRLAGGALIIAAELVQPAVIDLFISAYILFPAGLALLDLAFLGFLGLAGQHSYSEYARTMRILRVVGLIPIVALALSIAGGIIGTHVNPDAHTGLLLRRIAAGFYAGAWVALVIATFMCWSHRYSMRSYRRNLLTGVTYALLPLGVRTAYAILHAWSSSDIFGNDPSTNPTLAMFNPITGKFVTYLVMGLIMEYLCCLMLLFFAIAMLRRRRFSY</sequence>
<feature type="transmembrane region" description="Helical" evidence="1">
    <location>
        <begin position="180"/>
        <end position="203"/>
    </location>
</feature>
<feature type="transmembrane region" description="Helical" evidence="1">
    <location>
        <begin position="40"/>
        <end position="59"/>
    </location>
</feature>
<evidence type="ECO:0000259" key="2">
    <source>
        <dbReference type="Pfam" id="PF24800"/>
    </source>
</evidence>
<evidence type="ECO:0000313" key="3">
    <source>
        <dbReference type="EMBL" id="KAF5375021.1"/>
    </source>
</evidence>
<dbReference type="AlphaFoldDB" id="A0A8H5LZF1"/>
<name>A0A8H5LZF1_9AGAR</name>
<dbReference type="EMBL" id="JAACJM010000001">
    <property type="protein sequence ID" value="KAF5375021.1"/>
    <property type="molecule type" value="Genomic_DNA"/>
</dbReference>
<dbReference type="PANTHER" id="PTHR42109:SF2">
    <property type="entry name" value="INTEGRAL MEMBRANE PROTEIN"/>
    <property type="match status" value="1"/>
</dbReference>
<organism evidence="3 4">
    <name type="scientific">Tetrapyrgos nigripes</name>
    <dbReference type="NCBI Taxonomy" id="182062"/>
    <lineage>
        <taxon>Eukaryota</taxon>
        <taxon>Fungi</taxon>
        <taxon>Dikarya</taxon>
        <taxon>Basidiomycota</taxon>
        <taxon>Agaricomycotina</taxon>
        <taxon>Agaricomycetes</taxon>
        <taxon>Agaricomycetidae</taxon>
        <taxon>Agaricales</taxon>
        <taxon>Marasmiineae</taxon>
        <taxon>Marasmiaceae</taxon>
        <taxon>Tetrapyrgos</taxon>
    </lineage>
</organism>
<reference evidence="3 4" key="1">
    <citation type="journal article" date="2020" name="ISME J.">
        <title>Uncovering the hidden diversity of litter-decomposition mechanisms in mushroom-forming fungi.</title>
        <authorList>
            <person name="Floudas D."/>
            <person name="Bentzer J."/>
            <person name="Ahren D."/>
            <person name="Johansson T."/>
            <person name="Persson P."/>
            <person name="Tunlid A."/>
        </authorList>
    </citation>
    <scope>NUCLEOTIDE SEQUENCE [LARGE SCALE GENOMIC DNA]</scope>
    <source>
        <strain evidence="3 4">CBS 291.85</strain>
    </source>
</reference>
<accession>A0A8H5LZF1</accession>
<dbReference type="Pfam" id="PF24800">
    <property type="entry name" value="DUF7702"/>
    <property type="match status" value="1"/>
</dbReference>
<feature type="transmembrane region" description="Helical" evidence="1">
    <location>
        <begin position="12"/>
        <end position="33"/>
    </location>
</feature>
<keyword evidence="1" id="KW-1133">Transmembrane helix</keyword>
<feature type="transmembrane region" description="Helical" evidence="1">
    <location>
        <begin position="108"/>
        <end position="130"/>
    </location>
</feature>
<keyword evidence="1" id="KW-0812">Transmembrane</keyword>
<dbReference type="Proteomes" id="UP000559256">
    <property type="component" value="Unassembled WGS sequence"/>
</dbReference>
<feature type="transmembrane region" description="Helical" evidence="1">
    <location>
        <begin position="229"/>
        <end position="255"/>
    </location>
</feature>
<proteinExistence type="predicted"/>
<keyword evidence="4" id="KW-1185">Reference proteome</keyword>
<feature type="domain" description="DUF7702" evidence="2">
    <location>
        <begin position="3"/>
        <end position="253"/>
    </location>
</feature>
<dbReference type="PANTHER" id="PTHR42109">
    <property type="entry name" value="UNPLACED GENOMIC SCAFFOLD UM_SCAF_CONTIG_1.265, WHOLE GENOME SHOTGUN SEQUENCE"/>
    <property type="match status" value="1"/>
</dbReference>
<feature type="transmembrane region" description="Helical" evidence="1">
    <location>
        <begin position="71"/>
        <end position="96"/>
    </location>
</feature>
<gene>
    <name evidence="3" type="ORF">D9758_000098</name>
</gene>
<comment type="caution">
    <text evidence="3">The sequence shown here is derived from an EMBL/GenBank/DDBJ whole genome shotgun (WGS) entry which is preliminary data.</text>
</comment>